<dbReference type="Proteomes" id="UP000730482">
    <property type="component" value="Unassembled WGS sequence"/>
</dbReference>
<dbReference type="EMBL" id="JAAFYZ010000023">
    <property type="protein sequence ID" value="MBS2547166.1"/>
    <property type="molecule type" value="Genomic_DNA"/>
</dbReference>
<gene>
    <name evidence="2" type="ORF">KGQ19_09805</name>
</gene>
<evidence type="ECO:0000256" key="1">
    <source>
        <dbReference type="SAM" id="MobiDB-lite"/>
    </source>
</evidence>
<comment type="caution">
    <text evidence="2">The sequence shown here is derived from an EMBL/GenBank/DDBJ whole genome shotgun (WGS) entry which is preliminary data.</text>
</comment>
<feature type="region of interest" description="Disordered" evidence="1">
    <location>
        <begin position="1"/>
        <end position="35"/>
    </location>
</feature>
<organism evidence="2 3">
    <name type="scientific">Catenulispora pinistramenti</name>
    <dbReference type="NCBI Taxonomy" id="2705254"/>
    <lineage>
        <taxon>Bacteria</taxon>
        <taxon>Bacillati</taxon>
        <taxon>Actinomycetota</taxon>
        <taxon>Actinomycetes</taxon>
        <taxon>Catenulisporales</taxon>
        <taxon>Catenulisporaceae</taxon>
        <taxon>Catenulispora</taxon>
    </lineage>
</organism>
<keyword evidence="3" id="KW-1185">Reference proteome</keyword>
<evidence type="ECO:0000313" key="2">
    <source>
        <dbReference type="EMBL" id="MBS2547166.1"/>
    </source>
</evidence>
<reference evidence="2 3" key="1">
    <citation type="submission" date="2020-02" db="EMBL/GenBank/DDBJ databases">
        <title>Acidophilic actinobacteria isolated from forest soil.</title>
        <authorList>
            <person name="Golinska P."/>
        </authorList>
    </citation>
    <scope>NUCLEOTIDE SEQUENCE [LARGE SCALE GENOMIC DNA]</scope>
    <source>
        <strain evidence="2 3">NL8</strain>
    </source>
</reference>
<sequence length="93" mass="9832">MTPIPHDPSIPATPSILSSSSSPYIPSSPSIPDAADSASVATVYGLFAQAAERTPDAPAHVDPSGAVVSYRELFRITTQLAELIKEPHHDRQP</sequence>
<protein>
    <recommendedName>
        <fullName evidence="4">AMP-dependent synthetase/ligase domain-containing protein</fullName>
    </recommendedName>
</protein>
<accession>A0ABS5KMC3</accession>
<evidence type="ECO:0000313" key="3">
    <source>
        <dbReference type="Proteomes" id="UP000730482"/>
    </source>
</evidence>
<dbReference type="SUPFAM" id="SSF56801">
    <property type="entry name" value="Acetyl-CoA synthetase-like"/>
    <property type="match status" value="1"/>
</dbReference>
<name>A0ABS5KMC3_9ACTN</name>
<proteinExistence type="predicted"/>
<feature type="compositionally biased region" description="Low complexity" evidence="1">
    <location>
        <begin position="9"/>
        <end position="35"/>
    </location>
</feature>
<evidence type="ECO:0008006" key="4">
    <source>
        <dbReference type="Google" id="ProtNLM"/>
    </source>
</evidence>